<dbReference type="Proteomes" id="UP000584642">
    <property type="component" value="Unassembled WGS sequence"/>
</dbReference>
<feature type="transmembrane region" description="Helical" evidence="2">
    <location>
        <begin position="47"/>
        <end position="70"/>
    </location>
</feature>
<evidence type="ECO:0000313" key="4">
    <source>
        <dbReference type="Proteomes" id="UP000584642"/>
    </source>
</evidence>
<reference evidence="3 4" key="1">
    <citation type="submission" date="2020-05" db="EMBL/GenBank/DDBJ databases">
        <title>Azospirillum oleiclasticum sp. nov, a nitrogen-fixing and heavy crude oil-emulsifying bacterium isolated from the crude oil of Yumen Oilfield.</title>
        <authorList>
            <person name="Wu D."/>
            <person name="Cai M."/>
            <person name="Zhang X."/>
        </authorList>
    </citation>
    <scope>NUCLEOTIDE SEQUENCE [LARGE SCALE GENOMIC DNA]</scope>
    <source>
        <strain evidence="3 4">ROY-1-1-2</strain>
    </source>
</reference>
<evidence type="ECO:0000256" key="1">
    <source>
        <dbReference type="SAM" id="MobiDB-lite"/>
    </source>
</evidence>
<sequence>MTIAQLRPGGRDTSHDEGRRRCRCLRIAIARAREAERRLLRRRGPGVVAAMVGKVVFTVTLTVHVMFALFRLQGVLNATFRRSSGEVAHAAFEAPFPGPRPAPPPSRYEGTGTTVNGVPRHRMARAFRKYAAWKAAGDTISRGGIIIGRTGTATRPPPEVRFLPPTLLAAVNAADKATLGEWSVAGDAIIRQLPAIERIGAQVLLALPTAGKPEVGPPRDVLRLLGIIDGHEAAAPDDDGGLAVPDVHGEGRQ</sequence>
<organism evidence="3 4">
    <name type="scientific">Azospirillum oleiclasticum</name>
    <dbReference type="NCBI Taxonomy" id="2735135"/>
    <lineage>
        <taxon>Bacteria</taxon>
        <taxon>Pseudomonadati</taxon>
        <taxon>Pseudomonadota</taxon>
        <taxon>Alphaproteobacteria</taxon>
        <taxon>Rhodospirillales</taxon>
        <taxon>Azospirillaceae</taxon>
        <taxon>Azospirillum</taxon>
    </lineage>
</organism>
<evidence type="ECO:0000313" key="3">
    <source>
        <dbReference type="EMBL" id="NYZ22789.1"/>
    </source>
</evidence>
<keyword evidence="2" id="KW-0812">Transmembrane</keyword>
<evidence type="ECO:0000256" key="2">
    <source>
        <dbReference type="SAM" id="Phobius"/>
    </source>
</evidence>
<keyword evidence="4" id="KW-1185">Reference proteome</keyword>
<comment type="caution">
    <text evidence="3">The sequence shown here is derived from an EMBL/GenBank/DDBJ whole genome shotgun (WGS) entry which is preliminary data.</text>
</comment>
<proteinExistence type="predicted"/>
<feature type="region of interest" description="Disordered" evidence="1">
    <location>
        <begin position="94"/>
        <end position="115"/>
    </location>
</feature>
<keyword evidence="2" id="KW-1133">Transmembrane helix</keyword>
<gene>
    <name evidence="3" type="ORF">HND93_24015</name>
</gene>
<dbReference type="EMBL" id="JABFDB010000021">
    <property type="protein sequence ID" value="NYZ22789.1"/>
    <property type="molecule type" value="Genomic_DNA"/>
</dbReference>
<dbReference type="RefSeq" id="WP_180284553.1">
    <property type="nucleotide sequence ID" value="NZ_JABFDB010000021.1"/>
</dbReference>
<protein>
    <submittedName>
        <fullName evidence="3">Uncharacterized protein</fullName>
    </submittedName>
</protein>
<feature type="compositionally biased region" description="Pro residues" evidence="1">
    <location>
        <begin position="96"/>
        <end position="106"/>
    </location>
</feature>
<accession>A0ABX2TI88</accession>
<keyword evidence="2" id="KW-0472">Membrane</keyword>
<name>A0ABX2TI88_9PROT</name>